<evidence type="ECO:0000259" key="7">
    <source>
        <dbReference type="Pfam" id="PF19354"/>
    </source>
</evidence>
<dbReference type="GO" id="GO:0016301">
    <property type="term" value="F:kinase activity"/>
    <property type="evidence" value="ECO:0007669"/>
    <property type="project" value="UniProtKB-KW"/>
</dbReference>
<keyword evidence="5" id="KW-1133">Transmembrane helix</keyword>
<feature type="region of interest" description="Disordered" evidence="4">
    <location>
        <begin position="254"/>
        <end position="313"/>
    </location>
</feature>
<comment type="caution">
    <text evidence="8">The sequence shown here is derived from an EMBL/GenBank/DDBJ whole genome shotgun (WGS) entry which is preliminary data.</text>
</comment>
<evidence type="ECO:0000313" key="9">
    <source>
        <dbReference type="Proteomes" id="UP000240542"/>
    </source>
</evidence>
<keyword evidence="9" id="KW-1185">Reference proteome</keyword>
<dbReference type="Gene3D" id="3.30.565.10">
    <property type="entry name" value="Histidine kinase-like ATPase, C-terminal domain"/>
    <property type="match status" value="1"/>
</dbReference>
<name>A0A2P8D036_9ACTN</name>
<evidence type="ECO:0000256" key="3">
    <source>
        <dbReference type="ARBA" id="ARBA00023012"/>
    </source>
</evidence>
<dbReference type="PANTHER" id="PTHR24421">
    <property type="entry name" value="NITRATE/NITRITE SENSOR PROTEIN NARX-RELATED"/>
    <property type="match status" value="1"/>
</dbReference>
<proteinExistence type="predicted"/>
<keyword evidence="2 8" id="KW-0418">Kinase</keyword>
<feature type="compositionally biased region" description="Low complexity" evidence="4">
    <location>
        <begin position="254"/>
        <end position="298"/>
    </location>
</feature>
<evidence type="ECO:0000256" key="2">
    <source>
        <dbReference type="ARBA" id="ARBA00022777"/>
    </source>
</evidence>
<feature type="domain" description="DUF5931" evidence="7">
    <location>
        <begin position="1"/>
        <end position="174"/>
    </location>
</feature>
<dbReference type="AlphaFoldDB" id="A0A2P8D036"/>
<feature type="domain" description="Histidine kinase/HSP90-like ATPase" evidence="6">
    <location>
        <begin position="344"/>
        <end position="435"/>
    </location>
</feature>
<reference evidence="8 9" key="1">
    <citation type="submission" date="2018-03" db="EMBL/GenBank/DDBJ databases">
        <title>Genomic Encyclopedia of Archaeal and Bacterial Type Strains, Phase II (KMG-II): from individual species to whole genera.</title>
        <authorList>
            <person name="Goeker M."/>
        </authorList>
    </citation>
    <scope>NUCLEOTIDE SEQUENCE [LARGE SCALE GENOMIC DNA]</scope>
    <source>
        <strain evidence="8 9">DSM 45312</strain>
    </source>
</reference>
<feature type="transmembrane region" description="Helical" evidence="5">
    <location>
        <begin position="37"/>
        <end position="58"/>
    </location>
</feature>
<dbReference type="Pfam" id="PF02518">
    <property type="entry name" value="HATPase_c"/>
    <property type="match status" value="1"/>
</dbReference>
<feature type="transmembrane region" description="Helical" evidence="5">
    <location>
        <begin position="12"/>
        <end position="31"/>
    </location>
</feature>
<dbReference type="EMBL" id="PYGA01000022">
    <property type="protein sequence ID" value="PSK90574.1"/>
    <property type="molecule type" value="Genomic_DNA"/>
</dbReference>
<evidence type="ECO:0000259" key="6">
    <source>
        <dbReference type="Pfam" id="PF02518"/>
    </source>
</evidence>
<dbReference type="InterPro" id="IPR050482">
    <property type="entry name" value="Sensor_HK_TwoCompSys"/>
</dbReference>
<dbReference type="InterPro" id="IPR036890">
    <property type="entry name" value="HATPase_C_sf"/>
</dbReference>
<protein>
    <submittedName>
        <fullName evidence="8">Signal transduction histidine kinase</fullName>
    </submittedName>
</protein>
<evidence type="ECO:0000256" key="1">
    <source>
        <dbReference type="ARBA" id="ARBA00022679"/>
    </source>
</evidence>
<dbReference type="SUPFAM" id="SSF55874">
    <property type="entry name" value="ATPase domain of HSP90 chaperone/DNA topoisomerase II/histidine kinase"/>
    <property type="match status" value="1"/>
</dbReference>
<dbReference type="NCBIfam" id="NF047322">
    <property type="entry name" value="HK_morpho_MacS"/>
    <property type="match status" value="1"/>
</dbReference>
<evidence type="ECO:0000256" key="5">
    <source>
        <dbReference type="SAM" id="Phobius"/>
    </source>
</evidence>
<dbReference type="PANTHER" id="PTHR24421:SF61">
    <property type="entry name" value="OXYGEN SENSOR HISTIDINE KINASE NREB"/>
    <property type="match status" value="1"/>
</dbReference>
<keyword evidence="1" id="KW-0808">Transferase</keyword>
<keyword evidence="5" id="KW-0812">Transmembrane</keyword>
<dbReference type="InterPro" id="IPR045975">
    <property type="entry name" value="DUF5931"/>
</dbReference>
<dbReference type="Proteomes" id="UP000240542">
    <property type="component" value="Unassembled WGS sequence"/>
</dbReference>
<feature type="transmembrane region" description="Helical" evidence="5">
    <location>
        <begin position="70"/>
        <end position="93"/>
    </location>
</feature>
<keyword evidence="5" id="KW-0472">Membrane</keyword>
<evidence type="ECO:0000256" key="4">
    <source>
        <dbReference type="SAM" id="MobiDB-lite"/>
    </source>
</evidence>
<sequence length="436" mass="45279">MGFEAPLWRGIAVFRVASLVYAVAIVVQQHRHLDVPWVAWTVLAVMACWTAVTTRTYPRLSGDRQRHAMVWADLLVAGCCLMATIVAATPAYLKVAPPLTATWFGAAALAAVVVRGRGWALGVPLAYGVADNVIRLVLQMDVSAATARGVILLVLAGLAVGYMVHVAAEAEERLSLAAAMEARTRERERLARSIHDSVLQVLAMVQRRGSEAGGEAAELGRLAGEQEAKLRSLIAADDTGTNVAVGGALLTSRETGGARAARSGRGAQSARRTAGGGTLAAWRAARGSAQSAQRTASGDQVAGHPSGPADLRPLLGAHASASVTVSTPATPVLFPAHIAAEVADAVGAALANVERHCGPDTRAWVLVEDETEAATVTVRDDGPGMEPDRIAEAEAAGRLGIAQSIKGRIHDAGGTVDIVSTPGEGVEIEMHIPHKP</sequence>
<dbReference type="RefSeq" id="WP_245929061.1">
    <property type="nucleotide sequence ID" value="NZ_PYGA01000022.1"/>
</dbReference>
<accession>A0A2P8D036</accession>
<dbReference type="GO" id="GO:0000160">
    <property type="term" value="P:phosphorelay signal transduction system"/>
    <property type="evidence" value="ECO:0007669"/>
    <property type="project" value="UniProtKB-KW"/>
</dbReference>
<dbReference type="InterPro" id="IPR003594">
    <property type="entry name" value="HATPase_dom"/>
</dbReference>
<dbReference type="Pfam" id="PF19354">
    <property type="entry name" value="DUF5931"/>
    <property type="match status" value="1"/>
</dbReference>
<organism evidence="8 9">
    <name type="scientific">Murinocardiopsis flavida</name>
    <dbReference type="NCBI Taxonomy" id="645275"/>
    <lineage>
        <taxon>Bacteria</taxon>
        <taxon>Bacillati</taxon>
        <taxon>Actinomycetota</taxon>
        <taxon>Actinomycetes</taxon>
        <taxon>Streptosporangiales</taxon>
        <taxon>Nocardiopsidaceae</taxon>
        <taxon>Murinocardiopsis</taxon>
    </lineage>
</organism>
<evidence type="ECO:0000313" key="8">
    <source>
        <dbReference type="EMBL" id="PSK90574.1"/>
    </source>
</evidence>
<feature type="transmembrane region" description="Helical" evidence="5">
    <location>
        <begin position="150"/>
        <end position="168"/>
    </location>
</feature>
<keyword evidence="3" id="KW-0902">Two-component regulatory system</keyword>
<gene>
    <name evidence="8" type="ORF">CLV63_122108</name>
</gene>